<keyword evidence="10" id="KW-1185">Reference proteome</keyword>
<dbReference type="PANTHER" id="PTHR30033:SF1">
    <property type="entry name" value="FLAGELLAR HOOK-ASSOCIATED PROTEIN 1"/>
    <property type="match status" value="1"/>
</dbReference>
<keyword evidence="9" id="KW-0966">Cell projection</keyword>
<dbReference type="InterPro" id="IPR053927">
    <property type="entry name" value="FlgK_helical"/>
</dbReference>
<dbReference type="GO" id="GO:0044780">
    <property type="term" value="P:bacterial-type flagellum assembly"/>
    <property type="evidence" value="ECO:0007669"/>
    <property type="project" value="InterPro"/>
</dbReference>
<evidence type="ECO:0000259" key="8">
    <source>
        <dbReference type="Pfam" id="PF22638"/>
    </source>
</evidence>
<proteinExistence type="inferred from homology"/>
<gene>
    <name evidence="7 9" type="primary">flgK</name>
    <name evidence="9" type="ORF">IFJ75_11585</name>
</gene>
<evidence type="ECO:0000256" key="6">
    <source>
        <dbReference type="ARBA" id="ARBA00023143"/>
    </source>
</evidence>
<dbReference type="KEGG" id="bgoe:IFJ75_11585"/>
<dbReference type="GO" id="GO:0005198">
    <property type="term" value="F:structural molecule activity"/>
    <property type="evidence" value="ECO:0007669"/>
    <property type="project" value="UniProtKB-UniRule"/>
</dbReference>
<keyword evidence="5 7" id="KW-0964">Secreted</keyword>
<dbReference type="NCBIfam" id="TIGR02492">
    <property type="entry name" value="flgK_ends"/>
    <property type="match status" value="1"/>
</dbReference>
<feature type="domain" description="Flagellar hook-associated protein FlgK helical" evidence="8">
    <location>
        <begin position="87"/>
        <end position="303"/>
    </location>
</feature>
<keyword evidence="9" id="KW-0969">Cilium</keyword>
<evidence type="ECO:0000256" key="1">
    <source>
        <dbReference type="ARBA" id="ARBA00004365"/>
    </source>
</evidence>
<keyword evidence="6 7" id="KW-0975">Bacterial flagellum</keyword>
<evidence type="ECO:0000256" key="3">
    <source>
        <dbReference type="ARBA" id="ARBA00009677"/>
    </source>
</evidence>
<evidence type="ECO:0000256" key="2">
    <source>
        <dbReference type="ARBA" id="ARBA00004613"/>
    </source>
</evidence>
<comment type="subcellular location">
    <subcellularLocation>
        <location evidence="1 7">Bacterial flagellum</location>
    </subcellularLocation>
    <subcellularLocation>
        <location evidence="2 7">Secreted</location>
    </subcellularLocation>
</comment>
<evidence type="ECO:0000313" key="9">
    <source>
        <dbReference type="EMBL" id="QTC89934.1"/>
    </source>
</evidence>
<dbReference type="Pfam" id="PF22638">
    <property type="entry name" value="FlgK_D1"/>
    <property type="match status" value="1"/>
</dbReference>
<evidence type="ECO:0000256" key="7">
    <source>
        <dbReference type="RuleBase" id="RU362065"/>
    </source>
</evidence>
<dbReference type="EMBL" id="CP062222">
    <property type="protein sequence ID" value="QTC89934.1"/>
    <property type="molecule type" value="Genomic_DNA"/>
</dbReference>
<accession>A0A975GUY7</accession>
<dbReference type="InterPro" id="IPR019776">
    <property type="entry name" value="Flagellar_basal_body_rod_CS"/>
</dbReference>
<dbReference type="RefSeq" id="WP_207868348.1">
    <property type="nucleotide sequence ID" value="NZ_CP062222.1"/>
</dbReference>
<organism evidence="9 10">
    <name type="scientific">Brevundimonas goettingensis</name>
    <dbReference type="NCBI Taxonomy" id="2774190"/>
    <lineage>
        <taxon>Bacteria</taxon>
        <taxon>Pseudomonadati</taxon>
        <taxon>Pseudomonadota</taxon>
        <taxon>Alphaproteobacteria</taxon>
        <taxon>Caulobacterales</taxon>
        <taxon>Caulobacteraceae</taxon>
        <taxon>Brevundimonas</taxon>
    </lineage>
</organism>
<dbReference type="Proteomes" id="UP000663918">
    <property type="component" value="Chromosome"/>
</dbReference>
<dbReference type="GO" id="GO:0005576">
    <property type="term" value="C:extracellular region"/>
    <property type="evidence" value="ECO:0007669"/>
    <property type="project" value="UniProtKB-SubCell"/>
</dbReference>
<protein>
    <recommendedName>
        <fullName evidence="4 7">Flagellar hook-associated protein 1</fullName>
        <shortName evidence="7">HAP1</shortName>
    </recommendedName>
</protein>
<keyword evidence="9" id="KW-0282">Flagellum</keyword>
<dbReference type="GO" id="GO:0009424">
    <property type="term" value="C:bacterial-type flagellum hook"/>
    <property type="evidence" value="ECO:0007669"/>
    <property type="project" value="UniProtKB-UniRule"/>
</dbReference>
<sequence length="564" mass="55558">MSLGGVLANASAALSTAQYQVALSTTNVANASTAGYTSKTYAATSQTSILGLSTGTVTRATNSYLLKSVITSAAQAGYDTAVDDTLSRYDTLLGGTDDGSDIASLTSALSTALTSLASGSSTTSASDVVSAASELADGLRDLSSGIQSLRKDADSAIAATVTQINDLLTTISGLNARIVSGQGDAASLADARDTAMTSLASLIGVTSYEDASGRLNVYTTSGQQLVGDTASVLGFSTSAVSASTTYPDSLSGVTVNGHDVTSSLTTGELGGLLALRDTILPAEQAALDTLAAGVIDAVNTAAASSAAYPPSSLTSSLSVASGDALSLTGSLTVVQMTTSGTSTGSTTLDLSGISTVADLMTALNGVSGVTASLTDGKLTISSASGGIALDTSAALTSSGETLNAYLGFNDVFTGSDASTIRVSAGLLSDSSKLATSTLNSSAAVNASAVASGGTGGVQAMLTALGADRALPASGKLSAQTTSLLFYASNVLASAASTVSKASSAAALSTALSESYQNSLSNVTGVNLDEQTALVSLYQQQYEITAQLMSAIKDMFDTLVSMAAS</sequence>
<dbReference type="AlphaFoldDB" id="A0A975GUY7"/>
<evidence type="ECO:0000256" key="5">
    <source>
        <dbReference type="ARBA" id="ARBA00022525"/>
    </source>
</evidence>
<evidence type="ECO:0000256" key="4">
    <source>
        <dbReference type="ARBA" id="ARBA00016244"/>
    </source>
</evidence>
<dbReference type="PROSITE" id="PS00588">
    <property type="entry name" value="FLAGELLA_BB_ROD"/>
    <property type="match status" value="1"/>
</dbReference>
<dbReference type="PANTHER" id="PTHR30033">
    <property type="entry name" value="FLAGELLAR HOOK-ASSOCIATED PROTEIN 1"/>
    <property type="match status" value="1"/>
</dbReference>
<dbReference type="SUPFAM" id="SSF64518">
    <property type="entry name" value="Phase 1 flagellin"/>
    <property type="match status" value="1"/>
</dbReference>
<name>A0A975GUY7_9CAUL</name>
<reference evidence="9" key="1">
    <citation type="submission" date="2020-09" db="EMBL/GenBank/DDBJ databases">
        <title>Brevundimonas sp. LVF2 isolated from a puddle in Goettingen, Germany.</title>
        <authorList>
            <person name="Friedrich I."/>
            <person name="Klassen A."/>
            <person name="Hannes N."/>
            <person name="Schneider D."/>
            <person name="Hertel R."/>
            <person name="Daniel R."/>
        </authorList>
    </citation>
    <scope>NUCLEOTIDE SEQUENCE</scope>
    <source>
        <strain evidence="9">LVF2</strain>
    </source>
</reference>
<comment type="similarity">
    <text evidence="3 7">Belongs to the flagella basal body rod proteins family.</text>
</comment>
<dbReference type="PRINTS" id="PR01005">
    <property type="entry name" value="FLGHOOKAP1"/>
</dbReference>
<dbReference type="InterPro" id="IPR002371">
    <property type="entry name" value="FlgK"/>
</dbReference>
<evidence type="ECO:0000313" key="10">
    <source>
        <dbReference type="Proteomes" id="UP000663918"/>
    </source>
</evidence>